<organism evidence="1 2">
    <name type="scientific">Mesorhizobium tianshanense</name>
    <dbReference type="NCBI Taxonomy" id="39844"/>
    <lineage>
        <taxon>Bacteria</taxon>
        <taxon>Pseudomonadati</taxon>
        <taxon>Pseudomonadota</taxon>
        <taxon>Alphaproteobacteria</taxon>
        <taxon>Hyphomicrobiales</taxon>
        <taxon>Phyllobacteriaceae</taxon>
        <taxon>Mesorhizobium</taxon>
    </lineage>
</organism>
<keyword evidence="2" id="KW-1185">Reference proteome</keyword>
<dbReference type="Proteomes" id="UP000317122">
    <property type="component" value="Unassembled WGS sequence"/>
</dbReference>
<dbReference type="AlphaFoldDB" id="A0A562MZD2"/>
<dbReference type="OrthoDB" id="7304784at2"/>
<dbReference type="InterPro" id="IPR021388">
    <property type="entry name" value="DUF3024"/>
</dbReference>
<dbReference type="EMBL" id="VLKT01000053">
    <property type="protein sequence ID" value="TWI25243.1"/>
    <property type="molecule type" value="Genomic_DNA"/>
</dbReference>
<comment type="caution">
    <text evidence="1">The sequence shown here is derived from an EMBL/GenBank/DDBJ whole genome shotgun (WGS) entry which is preliminary data.</text>
</comment>
<gene>
    <name evidence="1" type="ORF">IQ26_06165</name>
</gene>
<evidence type="ECO:0000313" key="1">
    <source>
        <dbReference type="EMBL" id="TWI25243.1"/>
    </source>
</evidence>
<sequence>MPRQEGRWIRVKALTQEEKTAVATICEQFIAETLKPRFLPEIRPTQFNYPVDIFGKWHGSKYSFITRYRSGFAENLGEEFDSAFTRLDHLEHHLVETRFDVMWHRHTGQWFRLHASVTLEEALHLIETDGLLHPVI</sequence>
<dbReference type="RefSeq" id="WP_145722157.1">
    <property type="nucleotide sequence ID" value="NZ_BSPF01000023.1"/>
</dbReference>
<accession>A0A562MZD2</accession>
<proteinExistence type="predicted"/>
<protein>
    <submittedName>
        <fullName evidence="1">Uncharacterized protein</fullName>
    </submittedName>
</protein>
<dbReference type="Pfam" id="PF11225">
    <property type="entry name" value="DUF3024"/>
    <property type="match status" value="1"/>
</dbReference>
<reference evidence="1 2" key="1">
    <citation type="journal article" date="2015" name="Stand. Genomic Sci.">
        <title>Genomic Encyclopedia of Bacterial and Archaeal Type Strains, Phase III: the genomes of soil and plant-associated and newly described type strains.</title>
        <authorList>
            <person name="Whitman W.B."/>
            <person name="Woyke T."/>
            <person name="Klenk H.P."/>
            <person name="Zhou Y."/>
            <person name="Lilburn T.G."/>
            <person name="Beck B.J."/>
            <person name="De Vos P."/>
            <person name="Vandamme P."/>
            <person name="Eisen J.A."/>
            <person name="Garrity G."/>
            <person name="Hugenholtz P."/>
            <person name="Kyrpides N.C."/>
        </authorList>
    </citation>
    <scope>NUCLEOTIDE SEQUENCE [LARGE SCALE GENOMIC DNA]</scope>
    <source>
        <strain evidence="1 2">CGMCC 1.2546</strain>
    </source>
</reference>
<name>A0A562MZD2_9HYPH</name>
<evidence type="ECO:0000313" key="2">
    <source>
        <dbReference type="Proteomes" id="UP000317122"/>
    </source>
</evidence>